<feature type="transmembrane region" description="Helical" evidence="2">
    <location>
        <begin position="91"/>
        <end position="115"/>
    </location>
</feature>
<evidence type="ECO:0000313" key="3">
    <source>
        <dbReference type="EMBL" id="GBE85513.1"/>
    </source>
</evidence>
<keyword evidence="4" id="KW-1185">Reference proteome</keyword>
<reference evidence="3 4" key="1">
    <citation type="journal article" date="2018" name="Sci. Rep.">
        <title>Genome sequence of the cauliflower mushroom Sparassis crispa (Hanabiratake) and its association with beneficial usage.</title>
        <authorList>
            <person name="Kiyama R."/>
            <person name="Furutani Y."/>
            <person name="Kawaguchi K."/>
            <person name="Nakanishi T."/>
        </authorList>
    </citation>
    <scope>NUCLEOTIDE SEQUENCE [LARGE SCALE GENOMIC DNA]</scope>
</reference>
<feature type="compositionally biased region" description="Low complexity" evidence="1">
    <location>
        <begin position="1"/>
        <end position="19"/>
    </location>
</feature>
<protein>
    <recommendedName>
        <fullName evidence="5">Mid2 domain-containing protein</fullName>
    </recommendedName>
</protein>
<feature type="region of interest" description="Disordered" evidence="1">
    <location>
        <begin position="1"/>
        <end position="23"/>
    </location>
</feature>
<evidence type="ECO:0000256" key="1">
    <source>
        <dbReference type="SAM" id="MobiDB-lite"/>
    </source>
</evidence>
<comment type="caution">
    <text evidence="3">The sequence shown here is derived from an EMBL/GenBank/DDBJ whole genome shotgun (WGS) entry which is preliminary data.</text>
</comment>
<dbReference type="InParanoid" id="A0A401GTK9"/>
<keyword evidence="2" id="KW-0472">Membrane</keyword>
<dbReference type="GeneID" id="38782430"/>
<keyword evidence="2" id="KW-0812">Transmembrane</keyword>
<dbReference type="Proteomes" id="UP000287166">
    <property type="component" value="Unassembled WGS sequence"/>
</dbReference>
<keyword evidence="2" id="KW-1133">Transmembrane helix</keyword>
<dbReference type="AlphaFoldDB" id="A0A401GTK9"/>
<evidence type="ECO:0000313" key="4">
    <source>
        <dbReference type="Proteomes" id="UP000287166"/>
    </source>
</evidence>
<feature type="region of interest" description="Disordered" evidence="1">
    <location>
        <begin position="239"/>
        <end position="271"/>
    </location>
</feature>
<name>A0A401GTK9_9APHY</name>
<accession>A0A401GTK9</accession>
<evidence type="ECO:0000256" key="2">
    <source>
        <dbReference type="SAM" id="Phobius"/>
    </source>
</evidence>
<proteinExistence type="predicted"/>
<sequence>MPSVSSTTGFSPTSSPSSTADQSFPATGSFLPATGSFVPSTALTPSTVDITSSLMTDSFVSTTSPSFSSTRTAVPVTTSASSTELHRTTSVSIGAIVGPVLGGVTVLALILLAVLHRYRQRSARGNGHASSERNLLPDEDETDGTQMAQEMPSNIDTATTTLPIDAPSSPVTREPRNSATSSNLRSSFVPSTNGLPLLDFSTGYDVNLGASAGAKSLRFLATSSARHAATATAIAVAGTPQEELNRNPSLRSAQPSEISVVSDPPPPYTTN</sequence>
<gene>
    <name evidence="3" type="ORF">SCP_0800300</name>
</gene>
<feature type="compositionally biased region" description="Polar residues" evidence="1">
    <location>
        <begin position="246"/>
        <end position="259"/>
    </location>
</feature>
<dbReference type="RefSeq" id="XP_027616426.1">
    <property type="nucleotide sequence ID" value="XM_027760625.1"/>
</dbReference>
<feature type="region of interest" description="Disordered" evidence="1">
    <location>
        <begin position="122"/>
        <end position="185"/>
    </location>
</feature>
<organism evidence="3 4">
    <name type="scientific">Sparassis crispa</name>
    <dbReference type="NCBI Taxonomy" id="139825"/>
    <lineage>
        <taxon>Eukaryota</taxon>
        <taxon>Fungi</taxon>
        <taxon>Dikarya</taxon>
        <taxon>Basidiomycota</taxon>
        <taxon>Agaricomycotina</taxon>
        <taxon>Agaricomycetes</taxon>
        <taxon>Polyporales</taxon>
        <taxon>Sparassidaceae</taxon>
        <taxon>Sparassis</taxon>
    </lineage>
</organism>
<evidence type="ECO:0008006" key="5">
    <source>
        <dbReference type="Google" id="ProtNLM"/>
    </source>
</evidence>
<feature type="compositionally biased region" description="Polar residues" evidence="1">
    <location>
        <begin position="144"/>
        <end position="162"/>
    </location>
</feature>
<dbReference type="EMBL" id="BFAD01000008">
    <property type="protein sequence ID" value="GBE85513.1"/>
    <property type="molecule type" value="Genomic_DNA"/>
</dbReference>